<dbReference type="STRING" id="158190.SpiGrapes_0102"/>
<protein>
    <submittedName>
        <fullName evidence="1">Uncharacterized protein</fullName>
    </submittedName>
</protein>
<proteinExistence type="predicted"/>
<evidence type="ECO:0000313" key="2">
    <source>
        <dbReference type="Proteomes" id="UP000005632"/>
    </source>
</evidence>
<dbReference type="Proteomes" id="UP000005632">
    <property type="component" value="Chromosome"/>
</dbReference>
<dbReference type="RefSeq" id="WP_014268815.1">
    <property type="nucleotide sequence ID" value="NC_016633.1"/>
</dbReference>
<dbReference type="OrthoDB" id="371196at2"/>
<accession>G8QT61</accession>
<dbReference type="HOGENOM" id="CLU_1325650_0_0_12"/>
<organism evidence="1 2">
    <name type="scientific">Sphaerochaeta pleomorpha (strain ATCC BAA-1885 / DSM 22778 / Grapes)</name>
    <dbReference type="NCBI Taxonomy" id="158190"/>
    <lineage>
        <taxon>Bacteria</taxon>
        <taxon>Pseudomonadati</taxon>
        <taxon>Spirochaetota</taxon>
        <taxon>Spirochaetia</taxon>
        <taxon>Spirochaetales</taxon>
        <taxon>Sphaerochaetaceae</taxon>
        <taxon>Sphaerochaeta</taxon>
    </lineage>
</organism>
<evidence type="ECO:0000313" key="1">
    <source>
        <dbReference type="EMBL" id="AEV27966.1"/>
    </source>
</evidence>
<dbReference type="AlphaFoldDB" id="G8QT61"/>
<sequence>MNTQNISYAIGVSIENDRYVLCKMNLQGKDIHYYSGRTDTERGQQKFLSRFSFDSIALIPDCYLAVRAYELFSEQVAIFPSSILWDTWKKAGVKNGEPLSRFAAEFLLNEQLPPMELSDYQKEQILLDQQKELEQIQRIGDSSQAILQEVIKGSNDPDLCKKAMQNEYASRTFPAAGESTEETAGQLKIRDDGSFFSRFYKVLKDSY</sequence>
<name>G8QT61_SPHPG</name>
<reference evidence="1 2" key="1">
    <citation type="submission" date="2011-11" db="EMBL/GenBank/DDBJ databases">
        <title>Complete sequence of Spirochaeta sp. grapes.</title>
        <authorList>
            <consortium name="US DOE Joint Genome Institute"/>
            <person name="Lucas S."/>
            <person name="Han J."/>
            <person name="Lapidus A."/>
            <person name="Cheng J.-F."/>
            <person name="Goodwin L."/>
            <person name="Pitluck S."/>
            <person name="Peters L."/>
            <person name="Ovchinnikova G."/>
            <person name="Munk A.C."/>
            <person name="Detter J.C."/>
            <person name="Han C."/>
            <person name="Tapia R."/>
            <person name="Land M."/>
            <person name="Hauser L."/>
            <person name="Kyrpides N."/>
            <person name="Ivanova N."/>
            <person name="Pagani I."/>
            <person name="Ritalahtilisa K."/>
            <person name="Loeffler F."/>
            <person name="Woyke T."/>
        </authorList>
    </citation>
    <scope>NUCLEOTIDE SEQUENCE [LARGE SCALE GENOMIC DNA]</scope>
    <source>
        <strain evidence="2">ATCC BAA-1885 / DSM 22778 / Grapes</strain>
    </source>
</reference>
<dbReference type="KEGG" id="sgp:SpiGrapes_0102"/>
<dbReference type="EMBL" id="CP003155">
    <property type="protein sequence ID" value="AEV27966.1"/>
    <property type="molecule type" value="Genomic_DNA"/>
</dbReference>
<gene>
    <name evidence="1" type="ordered locus">SpiGrapes_0102</name>
</gene>
<keyword evidence="2" id="KW-1185">Reference proteome</keyword>